<dbReference type="STRING" id="1676925.ENSPKIP00000032348"/>
<sequence>MRCDGVRWPTVGSRVHLSAECRPLCLYGTPVHCLPEGETALPPADLSAKVSGLADGEAFPAAGTLPASASESVQTQQPCSLKGSLSSDNIYAGFQSEGLGAHSGLGQGSHHGGGATAMTSQHSQQQAPPASSTAPLPQPLAGLTQAQTNNSNNKSATFTDDLHKLVDDWAKETLAATQAKPPANQSREQQRRRRHGRGLDTRATPMGTAANKVKCNSTQSAAKYQLPLSCPMTAALAPAIAPGMSSSPFTAVPPSYVAPSCPFGRVLQAPMSTMPWPGLACPGGPVGVLGTSGVVPFPSMGNPALHSFPIPLRNPVSPPSPNMRTT</sequence>
<dbReference type="Proteomes" id="UP000261540">
    <property type="component" value="Unplaced"/>
</dbReference>
<feature type="region of interest" description="Disordered" evidence="1">
    <location>
        <begin position="175"/>
        <end position="205"/>
    </location>
</feature>
<reference evidence="2" key="2">
    <citation type="submission" date="2025-09" db="UniProtKB">
        <authorList>
            <consortium name="Ensembl"/>
        </authorList>
    </citation>
    <scope>IDENTIFICATION</scope>
</reference>
<protein>
    <submittedName>
        <fullName evidence="2">Uncharacterized protein</fullName>
    </submittedName>
</protein>
<reference evidence="2" key="1">
    <citation type="submission" date="2025-08" db="UniProtKB">
        <authorList>
            <consortium name="Ensembl"/>
        </authorList>
    </citation>
    <scope>IDENTIFICATION</scope>
</reference>
<feature type="region of interest" description="Disordered" evidence="1">
    <location>
        <begin position="101"/>
        <end position="157"/>
    </location>
</feature>
<feature type="compositionally biased region" description="Low complexity" evidence="1">
    <location>
        <begin position="119"/>
        <end position="141"/>
    </location>
</feature>
<proteinExistence type="predicted"/>
<evidence type="ECO:0000313" key="2">
    <source>
        <dbReference type="Ensembl" id="ENSPKIP00000032348.1"/>
    </source>
</evidence>
<accession>A0A3B3SPS3</accession>
<organism evidence="2 3">
    <name type="scientific">Paramormyrops kingsleyae</name>
    <dbReference type="NCBI Taxonomy" id="1676925"/>
    <lineage>
        <taxon>Eukaryota</taxon>
        <taxon>Metazoa</taxon>
        <taxon>Chordata</taxon>
        <taxon>Craniata</taxon>
        <taxon>Vertebrata</taxon>
        <taxon>Euteleostomi</taxon>
        <taxon>Actinopterygii</taxon>
        <taxon>Neopterygii</taxon>
        <taxon>Teleostei</taxon>
        <taxon>Osteoglossocephala</taxon>
        <taxon>Osteoglossomorpha</taxon>
        <taxon>Osteoglossiformes</taxon>
        <taxon>Mormyridae</taxon>
        <taxon>Paramormyrops</taxon>
    </lineage>
</organism>
<dbReference type="GeneTree" id="ENSGT00940000179763"/>
<feature type="compositionally biased region" description="Polar residues" evidence="1">
    <location>
        <begin position="144"/>
        <end position="157"/>
    </location>
</feature>
<dbReference type="Ensembl" id="ENSPKIT00000013208.1">
    <property type="protein sequence ID" value="ENSPKIP00000032348.1"/>
    <property type="gene ID" value="ENSPKIG00000012491.1"/>
</dbReference>
<feature type="compositionally biased region" description="Gly residues" evidence="1">
    <location>
        <begin position="101"/>
        <end position="115"/>
    </location>
</feature>
<evidence type="ECO:0000313" key="3">
    <source>
        <dbReference type="Proteomes" id="UP000261540"/>
    </source>
</evidence>
<name>A0A3B3SPS3_9TELE</name>
<evidence type="ECO:0000256" key="1">
    <source>
        <dbReference type="SAM" id="MobiDB-lite"/>
    </source>
</evidence>
<dbReference type="AlphaFoldDB" id="A0A3B3SPS3"/>
<keyword evidence="3" id="KW-1185">Reference proteome</keyword>